<dbReference type="RefSeq" id="WP_258824285.1">
    <property type="nucleotide sequence ID" value="NZ_JANUHB010000006.1"/>
</dbReference>
<dbReference type="Proteomes" id="UP001206126">
    <property type="component" value="Unassembled WGS sequence"/>
</dbReference>
<gene>
    <name evidence="2" type="ORF">NX774_21275</name>
</gene>
<sequence length="188" mass="20891">MIDVSLGYVRKVLDQYLVSYLDAAPGIVVMDNLSGSDSPEPQKNRNRVVLTLVNLEYETNKQFSGGTRREGDRSIQVNPAVRFNLDILVSANFDDYAESLKFLSAVIGYFQENLAFTRSTNPEMPDGISALKFEIENSPSEKMHNLWTALGTSYVPSIVYKIRHVSMQSGQVKGSVPSVQDYTASSQP</sequence>
<protein>
    <submittedName>
        <fullName evidence="2">DUF4255 domain-containing protein</fullName>
    </submittedName>
</protein>
<dbReference type="Pfam" id="PF14065">
    <property type="entry name" value="Pvc16_N"/>
    <property type="match status" value="1"/>
</dbReference>
<evidence type="ECO:0000259" key="1">
    <source>
        <dbReference type="Pfam" id="PF14065"/>
    </source>
</evidence>
<reference evidence="2 3" key="1">
    <citation type="submission" date="2022-08" db="EMBL/GenBank/DDBJ databases">
        <title>Reclassification of Massilia species as members of the genera Telluria, Duganella, Pseudoduganella, Mokoshia gen. nov. and Zemynaea gen. nov. using orthogonal and non-orthogonal genome-based approaches.</title>
        <authorList>
            <person name="Bowman J.P."/>
        </authorList>
    </citation>
    <scope>NUCLEOTIDE SEQUENCE [LARGE SCALE GENOMIC DNA]</scope>
    <source>
        <strain evidence="2 3">JCM 31605</strain>
    </source>
</reference>
<dbReference type="InterPro" id="IPR025351">
    <property type="entry name" value="Pvc16_N"/>
</dbReference>
<organism evidence="2 3">
    <name type="scientific">Massilia agilis</name>
    <dbReference type="NCBI Taxonomy" id="1811226"/>
    <lineage>
        <taxon>Bacteria</taxon>
        <taxon>Pseudomonadati</taxon>
        <taxon>Pseudomonadota</taxon>
        <taxon>Betaproteobacteria</taxon>
        <taxon>Burkholderiales</taxon>
        <taxon>Oxalobacteraceae</taxon>
        <taxon>Telluria group</taxon>
        <taxon>Massilia</taxon>
    </lineage>
</organism>
<comment type="caution">
    <text evidence="2">The sequence shown here is derived from an EMBL/GenBank/DDBJ whole genome shotgun (WGS) entry which is preliminary data.</text>
</comment>
<proteinExistence type="predicted"/>
<name>A0ABT2DGL3_9BURK</name>
<evidence type="ECO:0000313" key="3">
    <source>
        <dbReference type="Proteomes" id="UP001206126"/>
    </source>
</evidence>
<evidence type="ECO:0000313" key="2">
    <source>
        <dbReference type="EMBL" id="MCS0810459.1"/>
    </source>
</evidence>
<dbReference type="EMBL" id="JANUHB010000006">
    <property type="protein sequence ID" value="MCS0810459.1"/>
    <property type="molecule type" value="Genomic_DNA"/>
</dbReference>
<accession>A0ABT2DGL3</accession>
<keyword evidence="3" id="KW-1185">Reference proteome</keyword>
<feature type="domain" description="Pvc16 N-terminal" evidence="1">
    <location>
        <begin position="9"/>
        <end position="180"/>
    </location>
</feature>